<evidence type="ECO:0000256" key="3">
    <source>
        <dbReference type="ARBA" id="ARBA00022692"/>
    </source>
</evidence>
<comment type="subcellular location">
    <subcellularLocation>
        <location evidence="1">Cell membrane</location>
        <topology evidence="1">Multi-pass membrane protein</topology>
    </subcellularLocation>
</comment>
<keyword evidence="5 8" id="KW-0472">Membrane</keyword>
<proteinExistence type="inferred from homology"/>
<keyword evidence="2" id="KW-1003">Cell membrane</keyword>
<dbReference type="GO" id="GO:0005886">
    <property type="term" value="C:plasma membrane"/>
    <property type="evidence" value="ECO:0007669"/>
    <property type="project" value="UniProtKB-SubCell"/>
</dbReference>
<dbReference type="GO" id="GO:0022857">
    <property type="term" value="F:transmembrane transporter activity"/>
    <property type="evidence" value="ECO:0007669"/>
    <property type="project" value="TreeGrafter"/>
</dbReference>
<dbReference type="eggNOG" id="COG0577">
    <property type="taxonomic scope" value="Bacteria"/>
</dbReference>
<accession>A0A087AMB5</accession>
<protein>
    <submittedName>
        <fullName evidence="10">ABC-type antimicrobial peptide transport system protein</fullName>
    </submittedName>
</protein>
<evidence type="ECO:0000313" key="10">
    <source>
        <dbReference type="EMBL" id="KFI59915.1"/>
    </source>
</evidence>
<gene>
    <name evidence="10" type="ORF">BIGA_1585</name>
</gene>
<feature type="transmembrane region" description="Helical" evidence="8">
    <location>
        <begin position="338"/>
        <end position="364"/>
    </location>
</feature>
<feature type="transmembrane region" description="Helical" evidence="8">
    <location>
        <begin position="376"/>
        <end position="397"/>
    </location>
</feature>
<evidence type="ECO:0000256" key="7">
    <source>
        <dbReference type="SAM" id="MobiDB-lite"/>
    </source>
</evidence>
<dbReference type="PANTHER" id="PTHR30572">
    <property type="entry name" value="MEMBRANE COMPONENT OF TRANSPORTER-RELATED"/>
    <property type="match status" value="1"/>
</dbReference>
<dbReference type="EMBL" id="JGYX01000007">
    <property type="protein sequence ID" value="KFI59915.1"/>
    <property type="molecule type" value="Genomic_DNA"/>
</dbReference>
<sequence length="417" mass="43559">MAADRNAGRRMTNRRMFLTMVFGAVFRRRSRAIMAVVASMVGTVTLFGLAAICLTVPQQMGDEMRAYGANLIVTGPQGGMDDDVVRTVETQVRAAAEADAATYRYETVRVNAASYVLAGIDVDATRALNRHWVVDGDWPSDGQVLVGSDAAEAMSLQIGDTVTIGYRADNAGAPGDAGGGTSSEDSSGSVAGQMRDGRVSTDILETGGVGYRVAGILETGGNEDGIIYATVDDIVALAGDRGPDVIEFASQADDGHLEALADAINDGELGVSAQRVSRMTSSNRRIIAMLQTLFWFVSAVVLALTLVGVSTTMSSIVSQRRNEIGLRRALGATTRSVVAEFAAESALYGMAGGLCGVGLGYALARALCRMVFDRTLDFSVALGSASVALSVAVAVAASTPPIRNATRIDPAVVLREE</sequence>
<evidence type="ECO:0000256" key="8">
    <source>
        <dbReference type="SAM" id="Phobius"/>
    </source>
</evidence>
<dbReference type="Proteomes" id="UP000029046">
    <property type="component" value="Unassembled WGS sequence"/>
</dbReference>
<evidence type="ECO:0000259" key="9">
    <source>
        <dbReference type="Pfam" id="PF02687"/>
    </source>
</evidence>
<evidence type="ECO:0000256" key="5">
    <source>
        <dbReference type="ARBA" id="ARBA00023136"/>
    </source>
</evidence>
<evidence type="ECO:0000256" key="1">
    <source>
        <dbReference type="ARBA" id="ARBA00004651"/>
    </source>
</evidence>
<keyword evidence="4 8" id="KW-1133">Transmembrane helix</keyword>
<feature type="domain" description="ABC3 transporter permease C-terminal" evidence="9">
    <location>
        <begin position="295"/>
        <end position="410"/>
    </location>
</feature>
<dbReference type="InterPro" id="IPR003838">
    <property type="entry name" value="ABC3_permease_C"/>
</dbReference>
<reference evidence="10 11" key="1">
    <citation type="submission" date="2014-03" db="EMBL/GenBank/DDBJ databases">
        <title>Genomics of Bifidobacteria.</title>
        <authorList>
            <person name="Ventura M."/>
            <person name="Milani C."/>
            <person name="Lugli G.A."/>
        </authorList>
    </citation>
    <scope>NUCLEOTIDE SEQUENCE [LARGE SCALE GENOMIC DNA]</scope>
    <source>
        <strain evidence="10 11">LMG 11586</strain>
    </source>
</reference>
<comment type="similarity">
    <text evidence="6">Belongs to the ABC-4 integral membrane protein family.</text>
</comment>
<dbReference type="Pfam" id="PF02687">
    <property type="entry name" value="FtsX"/>
    <property type="match status" value="1"/>
</dbReference>
<dbReference type="InterPro" id="IPR050250">
    <property type="entry name" value="Macrolide_Exporter_MacB"/>
</dbReference>
<comment type="caution">
    <text evidence="10">The sequence shown here is derived from an EMBL/GenBank/DDBJ whole genome shotgun (WGS) entry which is preliminary data.</text>
</comment>
<feature type="region of interest" description="Disordered" evidence="7">
    <location>
        <begin position="170"/>
        <end position="195"/>
    </location>
</feature>
<dbReference type="PANTHER" id="PTHR30572:SF4">
    <property type="entry name" value="ABC TRANSPORTER PERMEASE YTRF"/>
    <property type="match status" value="1"/>
</dbReference>
<dbReference type="AlphaFoldDB" id="A0A087AMB5"/>
<keyword evidence="3 8" id="KW-0812">Transmembrane</keyword>
<organism evidence="10 11">
    <name type="scientific">Bifidobacterium pullorum subsp. gallinarum</name>
    <dbReference type="NCBI Taxonomy" id="78344"/>
    <lineage>
        <taxon>Bacteria</taxon>
        <taxon>Bacillati</taxon>
        <taxon>Actinomycetota</taxon>
        <taxon>Actinomycetes</taxon>
        <taxon>Bifidobacteriales</taxon>
        <taxon>Bifidobacteriaceae</taxon>
        <taxon>Bifidobacterium</taxon>
    </lineage>
</organism>
<evidence type="ECO:0000256" key="6">
    <source>
        <dbReference type="ARBA" id="ARBA00038076"/>
    </source>
</evidence>
<feature type="compositionally biased region" description="Low complexity" evidence="7">
    <location>
        <begin position="182"/>
        <end position="192"/>
    </location>
</feature>
<feature type="transmembrane region" description="Helical" evidence="8">
    <location>
        <begin position="293"/>
        <end position="317"/>
    </location>
</feature>
<evidence type="ECO:0000313" key="11">
    <source>
        <dbReference type="Proteomes" id="UP000029046"/>
    </source>
</evidence>
<evidence type="ECO:0000256" key="4">
    <source>
        <dbReference type="ARBA" id="ARBA00022989"/>
    </source>
</evidence>
<keyword evidence="11" id="KW-1185">Reference proteome</keyword>
<name>A0A087AMB5_9BIFI</name>
<evidence type="ECO:0000256" key="2">
    <source>
        <dbReference type="ARBA" id="ARBA00022475"/>
    </source>
</evidence>